<dbReference type="Proteomes" id="UP000867740">
    <property type="component" value="Unassembled WGS sequence"/>
</dbReference>
<dbReference type="NCBIfam" id="TIGR02384">
    <property type="entry name" value="RelB_DinJ"/>
    <property type="match status" value="1"/>
</dbReference>
<reference evidence="3" key="2">
    <citation type="submission" date="2020-10" db="EMBL/GenBank/DDBJ databases">
        <authorList>
            <consortium name="NCBI Pathogen Detection Project"/>
        </authorList>
    </citation>
    <scope>NUCLEOTIDE SEQUENCE</scope>
    <source>
        <strain evidence="3">CAVp300</strain>
    </source>
</reference>
<evidence type="ECO:0000256" key="1">
    <source>
        <dbReference type="ARBA" id="ARBA00010562"/>
    </source>
</evidence>
<evidence type="ECO:0000313" key="4">
    <source>
        <dbReference type="Proteomes" id="UP000867740"/>
    </source>
</evidence>
<dbReference type="PANTHER" id="PTHR38781">
    <property type="entry name" value="ANTITOXIN DINJ-RELATED"/>
    <property type="match status" value="1"/>
</dbReference>
<dbReference type="GO" id="GO:0044010">
    <property type="term" value="P:single-species biofilm formation"/>
    <property type="evidence" value="ECO:0007669"/>
    <property type="project" value="InterPro"/>
</dbReference>
<gene>
    <name evidence="3" type="ORF">I8531_000405</name>
</gene>
<dbReference type="InterPro" id="IPR013321">
    <property type="entry name" value="Arc_rbn_hlx_hlx"/>
</dbReference>
<comment type="similarity">
    <text evidence="1">Belongs to the RelB/DinJ antitoxin family.</text>
</comment>
<dbReference type="PANTHER" id="PTHR38781:SF1">
    <property type="entry name" value="ANTITOXIN DINJ-RELATED"/>
    <property type="match status" value="1"/>
</dbReference>
<evidence type="ECO:0000256" key="2">
    <source>
        <dbReference type="ARBA" id="ARBA00022649"/>
    </source>
</evidence>
<sequence length="93" mass="10669">MDSVIRSRIDKELKERAASVLEECGLSWSVAIRLFAEQIVKHEGLPFEVTRNPTVRLQTAMHEADEIITHRHGRFESAEQLMDSLNHGKKQTD</sequence>
<dbReference type="GO" id="GO:0000987">
    <property type="term" value="F:cis-regulatory region sequence-specific DNA binding"/>
    <property type="evidence" value="ECO:0007669"/>
    <property type="project" value="InterPro"/>
</dbReference>
<dbReference type="InterPro" id="IPR026262">
    <property type="entry name" value="DinJ"/>
</dbReference>
<organism evidence="3 4">
    <name type="scientific">Kluyvera intermedia</name>
    <name type="common">Enterobacter intermedius</name>
    <dbReference type="NCBI Taxonomy" id="61648"/>
    <lineage>
        <taxon>Bacteria</taxon>
        <taxon>Pseudomonadati</taxon>
        <taxon>Pseudomonadota</taxon>
        <taxon>Gammaproteobacteria</taxon>
        <taxon>Enterobacterales</taxon>
        <taxon>Enterobacteriaceae</taxon>
        <taxon>Kluyvera</taxon>
    </lineage>
</organism>
<keyword evidence="2" id="KW-1277">Toxin-antitoxin system</keyword>
<protein>
    <submittedName>
        <fullName evidence="3">Type II toxin-antitoxin system RelB/DinJ family antitoxin</fullName>
    </submittedName>
</protein>
<dbReference type="Pfam" id="PF04221">
    <property type="entry name" value="RelB"/>
    <property type="match status" value="1"/>
</dbReference>
<dbReference type="PIRSF" id="PIRSF003108">
    <property type="entry name" value="DinJ"/>
    <property type="match status" value="1"/>
</dbReference>
<comment type="caution">
    <text evidence="3">The sequence shown here is derived from an EMBL/GenBank/DDBJ whole genome shotgun (WGS) entry which is preliminary data.</text>
</comment>
<dbReference type="AlphaFoldDB" id="A0A9P3WCL8"/>
<dbReference type="GO" id="GO:0006351">
    <property type="term" value="P:DNA-templated transcription"/>
    <property type="evidence" value="ECO:0007669"/>
    <property type="project" value="TreeGrafter"/>
</dbReference>
<proteinExistence type="inferred from homology"/>
<reference evidence="3" key="1">
    <citation type="journal article" date="2018" name="Genome Biol.">
        <title>SKESA: strategic k-mer extension for scrupulous assemblies.</title>
        <authorList>
            <person name="Souvorov A."/>
            <person name="Agarwala R."/>
            <person name="Lipman D.J."/>
        </authorList>
    </citation>
    <scope>NUCLEOTIDE SEQUENCE</scope>
    <source>
        <strain evidence="3">CAVp300</strain>
    </source>
</reference>
<evidence type="ECO:0000313" key="3">
    <source>
        <dbReference type="EMBL" id="HAT3580163.1"/>
    </source>
</evidence>
<dbReference type="EMBL" id="DACSUM010000002">
    <property type="protein sequence ID" value="HAT3580163.1"/>
    <property type="molecule type" value="Genomic_DNA"/>
</dbReference>
<dbReference type="RefSeq" id="WP_047371959.1">
    <property type="nucleotide sequence ID" value="NZ_CABMNU010000005.1"/>
</dbReference>
<dbReference type="InterPro" id="IPR007337">
    <property type="entry name" value="RelB/DinJ"/>
</dbReference>
<dbReference type="Gene3D" id="1.10.1220.10">
    <property type="entry name" value="Met repressor-like"/>
    <property type="match status" value="1"/>
</dbReference>
<accession>A0A9P3WCL8</accession>
<dbReference type="GO" id="GO:0006355">
    <property type="term" value="P:regulation of DNA-templated transcription"/>
    <property type="evidence" value="ECO:0007669"/>
    <property type="project" value="InterPro"/>
</dbReference>
<dbReference type="GO" id="GO:0015643">
    <property type="term" value="F:toxic substance binding"/>
    <property type="evidence" value="ECO:0007669"/>
    <property type="project" value="InterPro"/>
</dbReference>
<name>A0A9P3WCL8_KLUIN</name>